<protein>
    <submittedName>
        <fullName evidence="2">Uncharacterized protein</fullName>
    </submittedName>
</protein>
<evidence type="ECO:0000313" key="2">
    <source>
        <dbReference type="EMBL" id="EJK58597.1"/>
    </source>
</evidence>
<reference evidence="2 3" key="1">
    <citation type="journal article" date="2012" name="Genome Biol.">
        <title>Genome and low-iron response of an oceanic diatom adapted to chronic iron limitation.</title>
        <authorList>
            <person name="Lommer M."/>
            <person name="Specht M."/>
            <person name="Roy A.S."/>
            <person name="Kraemer L."/>
            <person name="Andreson R."/>
            <person name="Gutowska M.A."/>
            <person name="Wolf J."/>
            <person name="Bergner S.V."/>
            <person name="Schilhabel M.B."/>
            <person name="Klostermeier U.C."/>
            <person name="Beiko R.G."/>
            <person name="Rosenstiel P."/>
            <person name="Hippler M."/>
            <person name="Laroche J."/>
        </authorList>
    </citation>
    <scope>NUCLEOTIDE SEQUENCE [LARGE SCALE GENOMIC DNA]</scope>
    <source>
        <strain evidence="2 3">CCMP1005</strain>
    </source>
</reference>
<accession>K0SJF5</accession>
<evidence type="ECO:0000256" key="1">
    <source>
        <dbReference type="SAM" id="SignalP"/>
    </source>
</evidence>
<dbReference type="Proteomes" id="UP000266841">
    <property type="component" value="Unassembled WGS sequence"/>
</dbReference>
<comment type="caution">
    <text evidence="2">The sequence shown here is derived from an EMBL/GenBank/DDBJ whole genome shotgun (WGS) entry which is preliminary data.</text>
</comment>
<gene>
    <name evidence="2" type="ORF">THAOC_21265</name>
</gene>
<keyword evidence="1" id="KW-0732">Signal</keyword>
<feature type="signal peptide" evidence="1">
    <location>
        <begin position="1"/>
        <end position="22"/>
    </location>
</feature>
<evidence type="ECO:0000313" key="3">
    <source>
        <dbReference type="Proteomes" id="UP000266841"/>
    </source>
</evidence>
<sequence>MNSSGFRLLISVFVGLAALGTAQVAPSQAVIGRGYSDEFAETNLVATSASRGLPGVGERV</sequence>
<name>K0SJF5_THAOC</name>
<proteinExistence type="predicted"/>
<dbReference type="EMBL" id="AGNL01024789">
    <property type="protein sequence ID" value="EJK58597.1"/>
    <property type="molecule type" value="Genomic_DNA"/>
</dbReference>
<organism evidence="2 3">
    <name type="scientific">Thalassiosira oceanica</name>
    <name type="common">Marine diatom</name>
    <dbReference type="NCBI Taxonomy" id="159749"/>
    <lineage>
        <taxon>Eukaryota</taxon>
        <taxon>Sar</taxon>
        <taxon>Stramenopiles</taxon>
        <taxon>Ochrophyta</taxon>
        <taxon>Bacillariophyta</taxon>
        <taxon>Coscinodiscophyceae</taxon>
        <taxon>Thalassiosirophycidae</taxon>
        <taxon>Thalassiosirales</taxon>
        <taxon>Thalassiosiraceae</taxon>
        <taxon>Thalassiosira</taxon>
    </lineage>
</organism>
<keyword evidence="3" id="KW-1185">Reference proteome</keyword>
<dbReference type="AlphaFoldDB" id="K0SJF5"/>
<feature type="chain" id="PRO_5003837168" evidence="1">
    <location>
        <begin position="23"/>
        <end position="60"/>
    </location>
</feature>
<feature type="non-terminal residue" evidence="2">
    <location>
        <position position="60"/>
    </location>
</feature>